<evidence type="ECO:0000313" key="7">
    <source>
        <dbReference type="EMBL" id="ROO88175.1"/>
    </source>
</evidence>
<dbReference type="Gene3D" id="3.90.1150.10">
    <property type="entry name" value="Aspartate Aminotransferase, domain 1"/>
    <property type="match status" value="1"/>
</dbReference>
<dbReference type="CDD" id="cd07377">
    <property type="entry name" value="WHTH_GntR"/>
    <property type="match status" value="1"/>
</dbReference>
<accession>A0A3N1D3S6</accession>
<dbReference type="AlphaFoldDB" id="A0A3N1D3S6"/>
<comment type="caution">
    <text evidence="7">The sequence shown here is derived from an EMBL/GenBank/DDBJ whole genome shotgun (WGS) entry which is preliminary data.</text>
</comment>
<keyword evidence="5" id="KW-0804">Transcription</keyword>
<sequence>MGEVRYVGGVQLARLLGPLPSERPVYRALGRGIRTLIQDGRLPLGVRLPAERDLAGALGMSRTTVTSAYDDLRADGFVSSRQGAGSWTALPAANMYAGAAFTATKRDEQGTIDLGCASHPAPSIFAGAVEAAVQELPRYTCGPGYEPVGLMRLREAIAQRYAQRGLPTRPEEIVVTSGGQQAWNLLVHALVSPGDPVMVERPTYPHALTALRNRGAVLATVGVSEGWDTELLADGMRQAGVRLAYLIPDFQNPTGHLMGAADRAAVVEASRAAKGQLVVDETFAELSIDAAEPMPPTASFDGGGRVISIGSASKVFWGGLRIGWIRTTIPMAQRLAVLREPMDIAPPVLEQLITAELFCRIEEVRAERRIQLRESRDALVDALRTRLPEWCFTVPQGGMCLWARLPVPVASCLSETALRHGVRVVPGPLFGAEGVLEDYLRIPYVLPPDQMRAAVDRLADAYAGAEVEVTAPEQAMPACV</sequence>
<dbReference type="Pfam" id="PF00392">
    <property type="entry name" value="GntR"/>
    <property type="match status" value="1"/>
</dbReference>
<evidence type="ECO:0000256" key="1">
    <source>
        <dbReference type="ARBA" id="ARBA00005384"/>
    </source>
</evidence>
<dbReference type="PRINTS" id="PR00035">
    <property type="entry name" value="HTHGNTR"/>
</dbReference>
<evidence type="ECO:0000256" key="5">
    <source>
        <dbReference type="ARBA" id="ARBA00023163"/>
    </source>
</evidence>
<proteinExistence type="inferred from homology"/>
<gene>
    <name evidence="7" type="ORF">EDD29_5837</name>
</gene>
<dbReference type="SMART" id="SM00345">
    <property type="entry name" value="HTH_GNTR"/>
    <property type="match status" value="1"/>
</dbReference>
<dbReference type="InterPro" id="IPR000524">
    <property type="entry name" value="Tscrpt_reg_HTH_GntR"/>
</dbReference>
<dbReference type="RefSeq" id="WP_211359971.1">
    <property type="nucleotide sequence ID" value="NZ_RJKE01000001.1"/>
</dbReference>
<feature type="domain" description="HTH gntR-type" evidence="6">
    <location>
        <begin position="23"/>
        <end position="91"/>
    </location>
</feature>
<dbReference type="InterPro" id="IPR015422">
    <property type="entry name" value="PyrdxlP-dep_Trfase_small"/>
</dbReference>
<dbReference type="Gene3D" id="1.10.10.10">
    <property type="entry name" value="Winged helix-like DNA-binding domain superfamily/Winged helix DNA-binding domain"/>
    <property type="match status" value="1"/>
</dbReference>
<dbReference type="GO" id="GO:0003677">
    <property type="term" value="F:DNA binding"/>
    <property type="evidence" value="ECO:0007669"/>
    <property type="project" value="UniProtKB-KW"/>
</dbReference>
<keyword evidence="4 7" id="KW-0238">DNA-binding</keyword>
<dbReference type="InterPro" id="IPR051446">
    <property type="entry name" value="HTH_trans_reg/aminotransferase"/>
</dbReference>
<keyword evidence="3" id="KW-0805">Transcription regulation</keyword>
<dbReference type="Pfam" id="PF00155">
    <property type="entry name" value="Aminotran_1_2"/>
    <property type="match status" value="1"/>
</dbReference>
<comment type="similarity">
    <text evidence="1">In the C-terminal section; belongs to the class-I pyridoxal-phosphate-dependent aminotransferase family.</text>
</comment>
<dbReference type="InterPro" id="IPR004839">
    <property type="entry name" value="Aminotransferase_I/II_large"/>
</dbReference>
<keyword evidence="2" id="KW-0663">Pyridoxal phosphate</keyword>
<dbReference type="PANTHER" id="PTHR46577:SF1">
    <property type="entry name" value="HTH-TYPE TRANSCRIPTIONAL REGULATORY PROTEIN GABR"/>
    <property type="match status" value="1"/>
</dbReference>
<evidence type="ECO:0000256" key="3">
    <source>
        <dbReference type="ARBA" id="ARBA00023015"/>
    </source>
</evidence>
<evidence type="ECO:0000256" key="2">
    <source>
        <dbReference type="ARBA" id="ARBA00022898"/>
    </source>
</evidence>
<protein>
    <submittedName>
        <fullName evidence="7">DNA-binding transcriptional MocR family regulator</fullName>
    </submittedName>
</protein>
<organism evidence="7 8">
    <name type="scientific">Actinocorallia herbida</name>
    <dbReference type="NCBI Taxonomy" id="58109"/>
    <lineage>
        <taxon>Bacteria</taxon>
        <taxon>Bacillati</taxon>
        <taxon>Actinomycetota</taxon>
        <taxon>Actinomycetes</taxon>
        <taxon>Streptosporangiales</taxon>
        <taxon>Thermomonosporaceae</taxon>
        <taxon>Actinocorallia</taxon>
    </lineage>
</organism>
<dbReference type="InterPro" id="IPR015424">
    <property type="entry name" value="PyrdxlP-dep_Trfase"/>
</dbReference>
<dbReference type="CDD" id="cd00609">
    <property type="entry name" value="AAT_like"/>
    <property type="match status" value="1"/>
</dbReference>
<dbReference type="EMBL" id="RJKE01000001">
    <property type="protein sequence ID" value="ROO88175.1"/>
    <property type="molecule type" value="Genomic_DNA"/>
</dbReference>
<reference evidence="7 8" key="1">
    <citation type="submission" date="2018-11" db="EMBL/GenBank/DDBJ databases">
        <title>Sequencing the genomes of 1000 actinobacteria strains.</title>
        <authorList>
            <person name="Klenk H.-P."/>
        </authorList>
    </citation>
    <scope>NUCLEOTIDE SEQUENCE [LARGE SCALE GENOMIC DNA]</scope>
    <source>
        <strain evidence="7 8">DSM 44254</strain>
    </source>
</reference>
<dbReference type="PANTHER" id="PTHR46577">
    <property type="entry name" value="HTH-TYPE TRANSCRIPTIONAL REGULATORY PROTEIN GABR"/>
    <property type="match status" value="1"/>
</dbReference>
<dbReference type="Proteomes" id="UP000272400">
    <property type="component" value="Unassembled WGS sequence"/>
</dbReference>
<dbReference type="Gene3D" id="3.40.640.10">
    <property type="entry name" value="Type I PLP-dependent aspartate aminotransferase-like (Major domain)"/>
    <property type="match status" value="1"/>
</dbReference>
<evidence type="ECO:0000259" key="6">
    <source>
        <dbReference type="PROSITE" id="PS50949"/>
    </source>
</evidence>
<dbReference type="GO" id="GO:0003700">
    <property type="term" value="F:DNA-binding transcription factor activity"/>
    <property type="evidence" value="ECO:0007669"/>
    <property type="project" value="InterPro"/>
</dbReference>
<dbReference type="InterPro" id="IPR036390">
    <property type="entry name" value="WH_DNA-bd_sf"/>
</dbReference>
<dbReference type="GO" id="GO:0030170">
    <property type="term" value="F:pyridoxal phosphate binding"/>
    <property type="evidence" value="ECO:0007669"/>
    <property type="project" value="InterPro"/>
</dbReference>
<name>A0A3N1D3S6_9ACTN</name>
<dbReference type="PROSITE" id="PS50949">
    <property type="entry name" value="HTH_GNTR"/>
    <property type="match status" value="1"/>
</dbReference>
<dbReference type="SUPFAM" id="SSF46785">
    <property type="entry name" value="Winged helix' DNA-binding domain"/>
    <property type="match status" value="1"/>
</dbReference>
<evidence type="ECO:0000256" key="4">
    <source>
        <dbReference type="ARBA" id="ARBA00023125"/>
    </source>
</evidence>
<dbReference type="InterPro" id="IPR015421">
    <property type="entry name" value="PyrdxlP-dep_Trfase_major"/>
</dbReference>
<dbReference type="InterPro" id="IPR036388">
    <property type="entry name" value="WH-like_DNA-bd_sf"/>
</dbReference>
<dbReference type="SUPFAM" id="SSF53383">
    <property type="entry name" value="PLP-dependent transferases"/>
    <property type="match status" value="1"/>
</dbReference>
<keyword evidence="8" id="KW-1185">Reference proteome</keyword>
<evidence type="ECO:0000313" key="8">
    <source>
        <dbReference type="Proteomes" id="UP000272400"/>
    </source>
</evidence>